<keyword evidence="2" id="KW-0067">ATP-binding</keyword>
<evidence type="ECO:0000259" key="3">
    <source>
        <dbReference type="PROSITE" id="PS50051"/>
    </source>
</evidence>
<dbReference type="GO" id="GO:0000727">
    <property type="term" value="P:double-strand break repair via break-induced replication"/>
    <property type="evidence" value="ECO:0007669"/>
    <property type="project" value="TreeGrafter"/>
</dbReference>
<evidence type="ECO:0000313" key="6">
    <source>
        <dbReference type="WBParaSite" id="BPAG_0000365601-mRNA-1"/>
    </source>
</evidence>
<dbReference type="GO" id="GO:0003697">
    <property type="term" value="F:single-stranded DNA binding"/>
    <property type="evidence" value="ECO:0007669"/>
    <property type="project" value="TreeGrafter"/>
</dbReference>
<protein>
    <submittedName>
        <fullName evidence="6">DNA replication licensing factor MCM7</fullName>
    </submittedName>
</protein>
<feature type="domain" description="MCM C-terminal AAA(+) ATPase" evidence="3">
    <location>
        <begin position="1"/>
        <end position="81"/>
    </location>
</feature>
<evidence type="ECO:0000313" key="4">
    <source>
        <dbReference type="EMBL" id="VDN84810.1"/>
    </source>
</evidence>
<sequence>MQLYTGRSSSGVSLTAAVMKDPVTGEMTLEGGALVMEQQTISIAKAGILTTLNARVSIIVAANPTFGRYNPKRYFSSNIILIFQRHFFHVSIIFGSSRTDQIVKVTSVGGAYHICSYKGTLCKIYKIISTHLLLKLIKEIPLLDQAFAVIRDLYHSISDDGNRSLPLQRVFKKCFAKGISEEVVQECINSYTANSVLMVD</sequence>
<reference evidence="4 5" key="2">
    <citation type="submission" date="2018-11" db="EMBL/GenBank/DDBJ databases">
        <authorList>
            <consortium name="Pathogen Informatics"/>
        </authorList>
    </citation>
    <scope>NUCLEOTIDE SEQUENCE [LARGE SCALE GENOMIC DNA]</scope>
</reference>
<dbReference type="GO" id="GO:0006270">
    <property type="term" value="P:DNA replication initiation"/>
    <property type="evidence" value="ECO:0007669"/>
    <property type="project" value="TreeGrafter"/>
</dbReference>
<gene>
    <name evidence="4" type="ORF">BPAG_LOCUS3624</name>
</gene>
<dbReference type="GO" id="GO:0005634">
    <property type="term" value="C:nucleus"/>
    <property type="evidence" value="ECO:0007669"/>
    <property type="project" value="TreeGrafter"/>
</dbReference>
<dbReference type="PROSITE" id="PS50051">
    <property type="entry name" value="MCM_2"/>
    <property type="match status" value="1"/>
</dbReference>
<dbReference type="InterPro" id="IPR031327">
    <property type="entry name" value="MCM"/>
</dbReference>
<dbReference type="Gene3D" id="3.40.50.300">
    <property type="entry name" value="P-loop containing nucleotide triphosphate hydrolases"/>
    <property type="match status" value="2"/>
</dbReference>
<evidence type="ECO:0000313" key="5">
    <source>
        <dbReference type="Proteomes" id="UP000278627"/>
    </source>
</evidence>
<dbReference type="EMBL" id="UZAD01001174">
    <property type="protein sequence ID" value="VDN84810.1"/>
    <property type="molecule type" value="Genomic_DNA"/>
</dbReference>
<keyword evidence="5" id="KW-1185">Reference proteome</keyword>
<dbReference type="InterPro" id="IPR027417">
    <property type="entry name" value="P-loop_NTPase"/>
</dbReference>
<dbReference type="WBParaSite" id="BPAG_0000365601-mRNA-1">
    <property type="protein sequence ID" value="BPAG_0000365601-mRNA-1"/>
    <property type="gene ID" value="BPAG_0000365601"/>
</dbReference>
<dbReference type="AlphaFoldDB" id="A0A0N4T623"/>
<dbReference type="Pfam" id="PF00493">
    <property type="entry name" value="MCM"/>
    <property type="match status" value="1"/>
</dbReference>
<dbReference type="GO" id="GO:0006271">
    <property type="term" value="P:DNA strand elongation involved in DNA replication"/>
    <property type="evidence" value="ECO:0007669"/>
    <property type="project" value="TreeGrafter"/>
</dbReference>
<dbReference type="InterPro" id="IPR001208">
    <property type="entry name" value="MCM_dom"/>
</dbReference>
<dbReference type="STRING" id="6280.A0A0N4T623"/>
<keyword evidence="1" id="KW-0547">Nucleotide-binding</keyword>
<dbReference type="Proteomes" id="UP000278627">
    <property type="component" value="Unassembled WGS sequence"/>
</dbReference>
<name>A0A0N4T623_BRUPA</name>
<dbReference type="PRINTS" id="PR01657">
    <property type="entry name" value="MCMFAMILY"/>
</dbReference>
<proteinExistence type="predicted"/>
<dbReference type="PANTHER" id="PTHR11630:SF26">
    <property type="entry name" value="DNA REPLICATION LICENSING FACTOR MCM7"/>
    <property type="match status" value="1"/>
</dbReference>
<dbReference type="PANTHER" id="PTHR11630">
    <property type="entry name" value="DNA REPLICATION LICENSING FACTOR MCM FAMILY MEMBER"/>
    <property type="match status" value="1"/>
</dbReference>
<dbReference type="GO" id="GO:0005524">
    <property type="term" value="F:ATP binding"/>
    <property type="evidence" value="ECO:0007669"/>
    <property type="project" value="UniProtKB-KW"/>
</dbReference>
<organism evidence="6">
    <name type="scientific">Brugia pahangi</name>
    <name type="common">Filarial nematode worm</name>
    <dbReference type="NCBI Taxonomy" id="6280"/>
    <lineage>
        <taxon>Eukaryota</taxon>
        <taxon>Metazoa</taxon>
        <taxon>Ecdysozoa</taxon>
        <taxon>Nematoda</taxon>
        <taxon>Chromadorea</taxon>
        <taxon>Rhabditida</taxon>
        <taxon>Spirurina</taxon>
        <taxon>Spiruromorpha</taxon>
        <taxon>Filarioidea</taxon>
        <taxon>Onchocercidae</taxon>
        <taxon>Brugia</taxon>
    </lineage>
</organism>
<evidence type="ECO:0000256" key="2">
    <source>
        <dbReference type="ARBA" id="ARBA00022840"/>
    </source>
</evidence>
<accession>A0A0N4T623</accession>
<evidence type="ECO:0000256" key="1">
    <source>
        <dbReference type="ARBA" id="ARBA00022741"/>
    </source>
</evidence>
<reference evidence="6" key="1">
    <citation type="submission" date="2017-02" db="UniProtKB">
        <authorList>
            <consortium name="WormBaseParasite"/>
        </authorList>
    </citation>
    <scope>IDENTIFICATION</scope>
</reference>
<dbReference type="GO" id="GO:0017116">
    <property type="term" value="F:single-stranded DNA helicase activity"/>
    <property type="evidence" value="ECO:0007669"/>
    <property type="project" value="TreeGrafter"/>
</dbReference>
<dbReference type="GO" id="GO:0042555">
    <property type="term" value="C:MCM complex"/>
    <property type="evidence" value="ECO:0007669"/>
    <property type="project" value="TreeGrafter"/>
</dbReference>